<dbReference type="InterPro" id="IPR023210">
    <property type="entry name" value="NADP_OxRdtase_dom"/>
</dbReference>
<organism evidence="5 6">
    <name type="scientific">Dioszegia hungarica</name>
    <dbReference type="NCBI Taxonomy" id="4972"/>
    <lineage>
        <taxon>Eukaryota</taxon>
        <taxon>Fungi</taxon>
        <taxon>Dikarya</taxon>
        <taxon>Basidiomycota</taxon>
        <taxon>Agaricomycotina</taxon>
        <taxon>Tremellomycetes</taxon>
        <taxon>Tremellales</taxon>
        <taxon>Bulleribasidiaceae</taxon>
        <taxon>Dioszegia</taxon>
    </lineage>
</organism>
<keyword evidence="6" id="KW-1185">Reference proteome</keyword>
<evidence type="ECO:0000259" key="4">
    <source>
        <dbReference type="Pfam" id="PF00248"/>
    </source>
</evidence>
<evidence type="ECO:0000256" key="1">
    <source>
        <dbReference type="PIRSR" id="PIRSR000097-1"/>
    </source>
</evidence>
<dbReference type="Pfam" id="PF00248">
    <property type="entry name" value="Aldo_ket_red"/>
    <property type="match status" value="1"/>
</dbReference>
<dbReference type="GO" id="GO:0016652">
    <property type="term" value="F:oxidoreductase activity, acting on NAD(P)H as acceptor"/>
    <property type="evidence" value="ECO:0007669"/>
    <property type="project" value="InterPro"/>
</dbReference>
<accession>A0AA38LSY5</accession>
<feature type="binding site" evidence="2">
    <location>
        <position position="112"/>
    </location>
    <ligand>
        <name>substrate</name>
    </ligand>
</feature>
<dbReference type="PIRSF" id="PIRSF000097">
    <property type="entry name" value="AKR"/>
    <property type="match status" value="1"/>
</dbReference>
<sequence>MSSSPINLNDGTIIPPIGFGTGTGLYGSECADLVLSALNAGYRYLDSAQMYRNGSSIGEALKRWEGGSRKDVYIVTKFGQDGLKEEDWEPRKVLKEQMKLMGVDHVDLYLIHSPLFAKPNLQECWKTMEALQKEGLTKSIGVSNFREEDILEIKKVWTVPPTVNQIEYHPYVYHAPNMLRLRSLMDAHDIKIEAYGPLTALFRSTGGPVEKVIRGIAEKHGSTEAQVHLAWAKQYGDGVIVTTSRNEGRQKEQLASLDKVTLTADEVEQIAQAGKGRFFRFFMKHIWDEAKP</sequence>
<comment type="caution">
    <text evidence="5">The sequence shown here is derived from an EMBL/GenBank/DDBJ whole genome shotgun (WGS) entry which is preliminary data.</text>
</comment>
<dbReference type="InterPro" id="IPR036812">
    <property type="entry name" value="NAD(P)_OxRdtase_dom_sf"/>
</dbReference>
<dbReference type="SUPFAM" id="SSF51430">
    <property type="entry name" value="NAD(P)-linked oxidoreductase"/>
    <property type="match status" value="1"/>
</dbReference>
<reference evidence="5" key="1">
    <citation type="journal article" date="2022" name="G3 (Bethesda)">
        <title>High quality genome of the basidiomycete yeast Dioszegia hungarica PDD-24b-2 isolated from cloud water.</title>
        <authorList>
            <person name="Jarrige D."/>
            <person name="Haridas S."/>
            <person name="Bleykasten-Grosshans C."/>
            <person name="Joly M."/>
            <person name="Nadalig T."/>
            <person name="Sancelme M."/>
            <person name="Vuilleumier S."/>
            <person name="Grigoriev I.V."/>
            <person name="Amato P."/>
            <person name="Bringel F."/>
        </authorList>
    </citation>
    <scope>NUCLEOTIDE SEQUENCE</scope>
    <source>
        <strain evidence="5">PDD-24b-2</strain>
    </source>
</reference>
<proteinExistence type="predicted"/>
<dbReference type="CDD" id="cd19120">
    <property type="entry name" value="AKR_AKR3C2-3"/>
    <property type="match status" value="1"/>
</dbReference>
<gene>
    <name evidence="5" type="ORF">MKK02DRAFT_38675</name>
</gene>
<dbReference type="Gene3D" id="3.20.20.100">
    <property type="entry name" value="NADP-dependent oxidoreductase domain"/>
    <property type="match status" value="1"/>
</dbReference>
<dbReference type="GeneID" id="77729422"/>
<evidence type="ECO:0000256" key="2">
    <source>
        <dbReference type="PIRSR" id="PIRSR000097-2"/>
    </source>
</evidence>
<evidence type="ECO:0000256" key="3">
    <source>
        <dbReference type="PIRSR" id="PIRSR000097-3"/>
    </source>
</evidence>
<dbReference type="PANTHER" id="PTHR11732">
    <property type="entry name" value="ALDO/KETO REDUCTASE"/>
    <property type="match status" value="1"/>
</dbReference>
<dbReference type="Proteomes" id="UP001164286">
    <property type="component" value="Unassembled WGS sequence"/>
</dbReference>
<evidence type="ECO:0000313" key="6">
    <source>
        <dbReference type="Proteomes" id="UP001164286"/>
    </source>
</evidence>
<feature type="active site" description="Proton donor" evidence="1">
    <location>
        <position position="51"/>
    </location>
</feature>
<feature type="site" description="Lowers pKa of active site Tyr" evidence="3">
    <location>
        <position position="77"/>
    </location>
</feature>
<dbReference type="InterPro" id="IPR018170">
    <property type="entry name" value="Aldo/ket_reductase_CS"/>
</dbReference>
<name>A0AA38LSY5_9TREE</name>
<dbReference type="AlphaFoldDB" id="A0AA38LSY5"/>
<protein>
    <submittedName>
        <fullName evidence="5">NADP-dependent oxidoreductase domain-containing protein</fullName>
    </submittedName>
</protein>
<feature type="domain" description="NADP-dependent oxidoreductase" evidence="4">
    <location>
        <begin position="25"/>
        <end position="273"/>
    </location>
</feature>
<evidence type="ECO:0000313" key="5">
    <source>
        <dbReference type="EMBL" id="KAI9634003.1"/>
    </source>
</evidence>
<dbReference type="EMBL" id="JAKWFO010000008">
    <property type="protein sequence ID" value="KAI9634003.1"/>
    <property type="molecule type" value="Genomic_DNA"/>
</dbReference>
<dbReference type="PROSITE" id="PS00062">
    <property type="entry name" value="ALDOKETO_REDUCTASE_2"/>
    <property type="match status" value="1"/>
</dbReference>
<dbReference type="RefSeq" id="XP_052943780.1">
    <property type="nucleotide sequence ID" value="XM_053090217.1"/>
</dbReference>
<dbReference type="InterPro" id="IPR044494">
    <property type="entry name" value="AKR3C2/3"/>
</dbReference>
<dbReference type="PRINTS" id="PR00069">
    <property type="entry name" value="ALDKETRDTASE"/>
</dbReference>
<dbReference type="InterPro" id="IPR020471">
    <property type="entry name" value="AKR"/>
</dbReference>